<dbReference type="PANTHER" id="PTHR43591">
    <property type="entry name" value="METHYLTRANSFERASE"/>
    <property type="match status" value="1"/>
</dbReference>
<dbReference type="AlphaFoldDB" id="A0A3R9PFA5"/>
<evidence type="ECO:0000256" key="3">
    <source>
        <dbReference type="ARBA" id="ARBA00022691"/>
    </source>
</evidence>
<dbReference type="SUPFAM" id="SSF53335">
    <property type="entry name" value="S-adenosyl-L-methionine-dependent methyltransferases"/>
    <property type="match status" value="1"/>
</dbReference>
<comment type="caution">
    <text evidence="5">The sequence shown here is derived from an EMBL/GenBank/DDBJ whole genome shotgun (WGS) entry which is preliminary data.</text>
</comment>
<dbReference type="Proteomes" id="UP000277582">
    <property type="component" value="Unassembled WGS sequence"/>
</dbReference>
<dbReference type="RefSeq" id="WP_125673005.1">
    <property type="nucleotide sequence ID" value="NZ_RCOS01000176.1"/>
</dbReference>
<evidence type="ECO:0000256" key="1">
    <source>
        <dbReference type="ARBA" id="ARBA00022603"/>
    </source>
</evidence>
<dbReference type="Proteomes" id="UP000316217">
    <property type="component" value="Unassembled WGS sequence"/>
</dbReference>
<keyword evidence="7" id="KW-1185">Reference proteome</keyword>
<gene>
    <name evidence="5" type="ORF">D6D85_16245</name>
    <name evidence="6" type="ORF">EF810_00760</name>
</gene>
<dbReference type="OrthoDB" id="6027at2157"/>
<dbReference type="EMBL" id="RXII01000012">
    <property type="protein sequence ID" value="RZN63532.1"/>
    <property type="molecule type" value="Genomic_DNA"/>
</dbReference>
<protein>
    <submittedName>
        <fullName evidence="5">Methyltransferase domain-containing protein</fullName>
    </submittedName>
</protein>
<organism evidence="5 7">
    <name type="scientific">Candidatus Methanodesulfokora washburnensis</name>
    <dbReference type="NCBI Taxonomy" id="2478471"/>
    <lineage>
        <taxon>Archaea</taxon>
        <taxon>Thermoproteota</taxon>
        <taxon>Candidatus Korarchaeia</taxon>
        <taxon>Candidatus Korarchaeia incertae sedis</taxon>
        <taxon>Candidatus Methanodesulfokora</taxon>
    </lineage>
</organism>
<evidence type="ECO:0000256" key="4">
    <source>
        <dbReference type="SAM" id="Phobius"/>
    </source>
</evidence>
<dbReference type="InterPro" id="IPR029063">
    <property type="entry name" value="SAM-dependent_MTases_sf"/>
</dbReference>
<keyword evidence="4" id="KW-0472">Membrane</keyword>
<dbReference type="GO" id="GO:0008168">
    <property type="term" value="F:methyltransferase activity"/>
    <property type="evidence" value="ECO:0007669"/>
    <property type="project" value="UniProtKB-KW"/>
</dbReference>
<accession>A0A3R9PFA5</accession>
<dbReference type="PROSITE" id="PS01184">
    <property type="entry name" value="UBIE_2"/>
    <property type="match status" value="1"/>
</dbReference>
<reference evidence="6 8" key="2">
    <citation type="journal article" date="2019" name="Nat. Microbiol.">
        <title>Wide diversity of methane and short-chain alkane metabolisms in uncultured archaea.</title>
        <authorList>
            <person name="Borrel G."/>
            <person name="Adam P.S."/>
            <person name="McKay L.J."/>
            <person name="Chen L.X."/>
            <person name="Sierra-Garcia I.N."/>
            <person name="Sieber C.M."/>
            <person name="Letourneur Q."/>
            <person name="Ghozlane A."/>
            <person name="Andersen G.L."/>
            <person name="Li W.J."/>
            <person name="Hallam S.J."/>
            <person name="Muyzer G."/>
            <person name="de Oliveira V.M."/>
            <person name="Inskeep W.P."/>
            <person name="Banfield J.F."/>
            <person name="Gribaldo S."/>
        </authorList>
    </citation>
    <scope>NUCLEOTIDE SEQUENCE [LARGE SCALE GENOMIC DNA]</scope>
    <source>
        <strain evidence="6">NM4</strain>
    </source>
</reference>
<dbReference type="GO" id="GO:0032259">
    <property type="term" value="P:methylation"/>
    <property type="evidence" value="ECO:0007669"/>
    <property type="project" value="UniProtKB-KW"/>
</dbReference>
<dbReference type="Pfam" id="PF01209">
    <property type="entry name" value="Ubie_methyltran"/>
    <property type="match status" value="1"/>
</dbReference>
<evidence type="ECO:0000313" key="8">
    <source>
        <dbReference type="Proteomes" id="UP000316217"/>
    </source>
</evidence>
<evidence type="ECO:0000256" key="2">
    <source>
        <dbReference type="ARBA" id="ARBA00022679"/>
    </source>
</evidence>
<keyword evidence="4" id="KW-1133">Transmembrane helix</keyword>
<dbReference type="InterPro" id="IPR023576">
    <property type="entry name" value="UbiE/COQ5_MeTrFase_CS"/>
</dbReference>
<sequence length="233" mass="27055">MRGLEKKDWVLVENMLVKTIPKYELVNRVITFGLSSKTRRKLVDLACIRPGMTVLDAGCGPGTLSEMIAERMHEGRLFLLDPLDEMLWQAFRNLMKFDIEVEFVKGLMEDIPLPSDMFDLVVASYSIRDCMDRDRAIAEMKRVLKRGGRLLLLDITRPENGFEKIVSIHMKYFVPILSSIVYRKRENPWKALYKTYVNMWTPSEMVRAVRRHLAVEFFITFALGAFTLVSARK</sequence>
<name>A0A3R9PFA5_9CREN</name>
<dbReference type="PANTHER" id="PTHR43591:SF24">
    <property type="entry name" value="2-METHOXY-6-POLYPRENYL-1,4-BENZOQUINOL METHYLASE, MITOCHONDRIAL"/>
    <property type="match status" value="1"/>
</dbReference>
<keyword evidence="1 5" id="KW-0489">Methyltransferase</keyword>
<dbReference type="CDD" id="cd02440">
    <property type="entry name" value="AdoMet_MTases"/>
    <property type="match status" value="1"/>
</dbReference>
<evidence type="ECO:0000313" key="5">
    <source>
        <dbReference type="EMBL" id="RSN71412.1"/>
    </source>
</evidence>
<evidence type="ECO:0000313" key="7">
    <source>
        <dbReference type="Proteomes" id="UP000277582"/>
    </source>
</evidence>
<keyword evidence="2 5" id="KW-0808">Transferase</keyword>
<evidence type="ECO:0000313" key="6">
    <source>
        <dbReference type="EMBL" id="RZN63532.1"/>
    </source>
</evidence>
<keyword evidence="4" id="KW-0812">Transmembrane</keyword>
<feature type="transmembrane region" description="Helical" evidence="4">
    <location>
        <begin position="213"/>
        <end position="231"/>
    </location>
</feature>
<keyword evidence="3" id="KW-0949">S-adenosyl-L-methionine</keyword>
<dbReference type="Gene3D" id="3.40.50.150">
    <property type="entry name" value="Vaccinia Virus protein VP39"/>
    <property type="match status" value="1"/>
</dbReference>
<dbReference type="EMBL" id="RCOS01000176">
    <property type="protein sequence ID" value="RSN71412.1"/>
    <property type="molecule type" value="Genomic_DNA"/>
</dbReference>
<reference evidence="5 7" key="1">
    <citation type="submission" date="2018-10" db="EMBL/GenBank/DDBJ databases">
        <title>Co-occurring genomic capacity for anaerobic methane metabolism and dissimilatory sulfite reduction discovered in the Korarchaeota.</title>
        <authorList>
            <person name="Mckay L.J."/>
            <person name="Dlakic M."/>
            <person name="Fields M.W."/>
            <person name="Delmont T.O."/>
            <person name="Eren A.M."/>
            <person name="Jay Z.J."/>
            <person name="Klingelsmith K.B."/>
            <person name="Rusch D.B."/>
            <person name="Inskeep W.P."/>
        </authorList>
    </citation>
    <scope>NUCLEOTIDE SEQUENCE [LARGE SCALE GENOMIC DNA]</scope>
    <source>
        <strain evidence="5 7">MDKW</strain>
    </source>
</reference>
<proteinExistence type="predicted"/>